<dbReference type="EMBL" id="QLIX01000030">
    <property type="protein sequence ID" value="RAI55905.1"/>
    <property type="molecule type" value="Genomic_DNA"/>
</dbReference>
<dbReference type="RefSeq" id="WP_128080132.1">
    <property type="nucleotide sequence ID" value="NZ_QLIX01000030.1"/>
</dbReference>
<evidence type="ECO:0000313" key="2">
    <source>
        <dbReference type="EMBL" id="RAI55905.1"/>
    </source>
</evidence>
<keyword evidence="3" id="KW-1185">Reference proteome</keyword>
<comment type="caution">
    <text evidence="2">The sequence shown here is derived from an EMBL/GenBank/DDBJ whole genome shotgun (WGS) entry which is preliminary data.</text>
</comment>
<dbReference type="AlphaFoldDB" id="A0A327M0T6"/>
<organism evidence="2 3">
    <name type="scientific">Roseicella frigidaeris</name>
    <dbReference type="NCBI Taxonomy" id="2230885"/>
    <lineage>
        <taxon>Bacteria</taxon>
        <taxon>Pseudomonadati</taxon>
        <taxon>Pseudomonadota</taxon>
        <taxon>Alphaproteobacteria</taxon>
        <taxon>Acetobacterales</taxon>
        <taxon>Roseomonadaceae</taxon>
        <taxon>Roseicella</taxon>
    </lineage>
</organism>
<dbReference type="Proteomes" id="UP000249065">
    <property type="component" value="Unassembled WGS sequence"/>
</dbReference>
<evidence type="ECO:0000313" key="3">
    <source>
        <dbReference type="Proteomes" id="UP000249065"/>
    </source>
</evidence>
<evidence type="ECO:0000256" key="1">
    <source>
        <dbReference type="SAM" id="MobiDB-lite"/>
    </source>
</evidence>
<reference evidence="3" key="1">
    <citation type="submission" date="2018-06" db="EMBL/GenBank/DDBJ databases">
        <authorList>
            <person name="Khan S.A."/>
        </authorList>
    </citation>
    <scope>NUCLEOTIDE SEQUENCE [LARGE SCALE GENOMIC DNA]</scope>
    <source>
        <strain evidence="3">DB-1506</strain>
    </source>
</reference>
<feature type="region of interest" description="Disordered" evidence="1">
    <location>
        <begin position="22"/>
        <end position="88"/>
    </location>
</feature>
<gene>
    <name evidence="2" type="ORF">DOO78_23435</name>
</gene>
<protein>
    <submittedName>
        <fullName evidence="2">Uncharacterized protein</fullName>
    </submittedName>
</protein>
<feature type="compositionally biased region" description="Low complexity" evidence="1">
    <location>
        <begin position="65"/>
        <end position="75"/>
    </location>
</feature>
<proteinExistence type="predicted"/>
<name>A0A327M0T6_9PROT</name>
<accession>A0A327M0T6</accession>
<sequence>MGDLWFLVLAVAVFFVARSVRQRRVSDPAHSASTASPLSRDRSSTLSESTGDADLGHNTTHSHGHSSSGDSSDSGSDGGGSSDSSSSD</sequence>